<dbReference type="GO" id="GO:0005886">
    <property type="term" value="C:plasma membrane"/>
    <property type="evidence" value="ECO:0007669"/>
    <property type="project" value="UniProtKB-SubCell"/>
</dbReference>
<evidence type="ECO:0000256" key="4">
    <source>
        <dbReference type="ARBA" id="ARBA00022475"/>
    </source>
</evidence>
<accession>A0A0E4CX28</accession>
<keyword evidence="8 16" id="KW-0418">Kinase</keyword>
<feature type="transmembrane region" description="Helical" evidence="13">
    <location>
        <begin position="12"/>
        <end position="32"/>
    </location>
</feature>
<keyword evidence="10" id="KW-0902">Two-component regulatory system</keyword>
<keyword evidence="13" id="KW-0812">Transmembrane</keyword>
<dbReference type="RefSeq" id="WP_046503763.1">
    <property type="nucleotide sequence ID" value="NZ_LN831776.1"/>
</dbReference>
<dbReference type="SUPFAM" id="SSF47384">
    <property type="entry name" value="Homodimeric domain of signal transducing histidine kinase"/>
    <property type="match status" value="1"/>
</dbReference>
<dbReference type="Gene3D" id="6.10.340.10">
    <property type="match status" value="1"/>
</dbReference>
<dbReference type="PANTHER" id="PTHR45453:SF1">
    <property type="entry name" value="PHOSPHATE REGULON SENSOR PROTEIN PHOR"/>
    <property type="match status" value="1"/>
</dbReference>
<sequence length="419" mass="48044">MNEFVRNPEWKSITVKAIVLQVMLALLMFFFMNYQVSQINKAVVNQNAALIGYVLKQAPQLENEIIHFITQGAQEDEIVAGKRSLAQYAYTEDMLVNDQPILSDNALPFKTAAQVLLFSIPFLLLLGWEYRKIFDKIRAITFAAEQVVEHQFDQPLPENDEGDFGTLGRNFNAMAERLHNSLRQLQQEKTFLRNLLSDISHQLKTPLAALIVFNENLLNDPHMKEEMRTKFLDRSRLQLERMEWLIISLLKLARVEAGAITFQKERVRVREMIDHAVHSLRMLSEQRKQQIHIHGGEAMYVWADEEWLTEAIINLIKNALEHTPLEGAIDVILEENSVFQTVIIRDRGEGISSEDLPHIFERFYSGRSTEKPQSLGIGLSLSKSIIEEQGGMITVVSQLGIGTEFRISFNKGERRGSLQ</sequence>
<dbReference type="Proteomes" id="UP000033163">
    <property type="component" value="Chromosome I"/>
</dbReference>
<gene>
    <name evidence="16" type="ORF">PRIO_3517</name>
</gene>
<dbReference type="CDD" id="cd00075">
    <property type="entry name" value="HATPase"/>
    <property type="match status" value="1"/>
</dbReference>
<comment type="subcellular location">
    <subcellularLocation>
        <location evidence="2">Cell membrane</location>
        <topology evidence="2">Multi-pass membrane protein</topology>
    </subcellularLocation>
</comment>
<evidence type="ECO:0000256" key="2">
    <source>
        <dbReference type="ARBA" id="ARBA00004651"/>
    </source>
</evidence>
<dbReference type="PATRIC" id="fig|1073571.4.peg.3764"/>
<dbReference type="CDD" id="cd06225">
    <property type="entry name" value="HAMP"/>
    <property type="match status" value="1"/>
</dbReference>
<feature type="transmembrane region" description="Helical" evidence="13">
    <location>
        <begin position="111"/>
        <end position="128"/>
    </location>
</feature>
<keyword evidence="11 13" id="KW-0472">Membrane</keyword>
<evidence type="ECO:0000313" key="17">
    <source>
        <dbReference type="Proteomes" id="UP000033163"/>
    </source>
</evidence>
<keyword evidence="7" id="KW-0547">Nucleotide-binding</keyword>
<evidence type="ECO:0000259" key="14">
    <source>
        <dbReference type="PROSITE" id="PS50109"/>
    </source>
</evidence>
<dbReference type="GO" id="GO:0000155">
    <property type="term" value="F:phosphorelay sensor kinase activity"/>
    <property type="evidence" value="ECO:0007669"/>
    <property type="project" value="InterPro"/>
</dbReference>
<evidence type="ECO:0000256" key="12">
    <source>
        <dbReference type="SAM" id="Coils"/>
    </source>
</evidence>
<dbReference type="SMART" id="SM00304">
    <property type="entry name" value="HAMP"/>
    <property type="match status" value="1"/>
</dbReference>
<dbReference type="HOGENOM" id="CLU_000445_89_3_9"/>
<dbReference type="InterPro" id="IPR036097">
    <property type="entry name" value="HisK_dim/P_sf"/>
</dbReference>
<evidence type="ECO:0000256" key="1">
    <source>
        <dbReference type="ARBA" id="ARBA00000085"/>
    </source>
</evidence>
<dbReference type="Gene3D" id="3.30.565.10">
    <property type="entry name" value="Histidine kinase-like ATPase, C-terminal domain"/>
    <property type="match status" value="1"/>
</dbReference>
<keyword evidence="6" id="KW-0808">Transferase</keyword>
<dbReference type="KEGG" id="pri:PRIO_3517"/>
<comment type="catalytic activity">
    <reaction evidence="1">
        <text>ATP + protein L-histidine = ADP + protein N-phospho-L-histidine.</text>
        <dbReference type="EC" id="2.7.13.3"/>
    </reaction>
</comment>
<dbReference type="InterPro" id="IPR003660">
    <property type="entry name" value="HAMP_dom"/>
</dbReference>
<dbReference type="EC" id="2.7.13.3" evidence="3"/>
<dbReference type="Gene3D" id="1.10.287.130">
    <property type="match status" value="1"/>
</dbReference>
<feature type="domain" description="Histidine kinase" evidence="14">
    <location>
        <begin position="198"/>
        <end position="413"/>
    </location>
</feature>
<evidence type="ECO:0000256" key="8">
    <source>
        <dbReference type="ARBA" id="ARBA00022777"/>
    </source>
</evidence>
<dbReference type="InterPro" id="IPR005467">
    <property type="entry name" value="His_kinase_dom"/>
</dbReference>
<organism evidence="16 17">
    <name type="scientific">Paenibacillus riograndensis SBR5</name>
    <dbReference type="NCBI Taxonomy" id="1073571"/>
    <lineage>
        <taxon>Bacteria</taxon>
        <taxon>Bacillati</taxon>
        <taxon>Bacillota</taxon>
        <taxon>Bacilli</taxon>
        <taxon>Bacillales</taxon>
        <taxon>Paenibacillaceae</taxon>
        <taxon>Paenibacillus</taxon>
        <taxon>Paenibacillus sonchi group</taxon>
    </lineage>
</organism>
<dbReference type="EMBL" id="LN831776">
    <property type="protein sequence ID" value="CQR55920.1"/>
    <property type="molecule type" value="Genomic_DNA"/>
</dbReference>
<keyword evidence="13" id="KW-1133">Transmembrane helix</keyword>
<evidence type="ECO:0000256" key="11">
    <source>
        <dbReference type="ARBA" id="ARBA00023136"/>
    </source>
</evidence>
<dbReference type="InterPro" id="IPR003594">
    <property type="entry name" value="HATPase_dom"/>
</dbReference>
<keyword evidence="9" id="KW-0067">ATP-binding</keyword>
<evidence type="ECO:0000256" key="13">
    <source>
        <dbReference type="SAM" id="Phobius"/>
    </source>
</evidence>
<evidence type="ECO:0000256" key="7">
    <source>
        <dbReference type="ARBA" id="ARBA00022741"/>
    </source>
</evidence>
<proteinExistence type="predicted"/>
<dbReference type="Pfam" id="PF02518">
    <property type="entry name" value="HATPase_c"/>
    <property type="match status" value="1"/>
</dbReference>
<feature type="coiled-coil region" evidence="12">
    <location>
        <begin position="175"/>
        <end position="202"/>
    </location>
</feature>
<dbReference type="PANTHER" id="PTHR45453">
    <property type="entry name" value="PHOSPHATE REGULON SENSOR PROTEIN PHOR"/>
    <property type="match status" value="1"/>
</dbReference>
<protein>
    <recommendedName>
        <fullName evidence="3">histidine kinase</fullName>
        <ecNumber evidence="3">2.7.13.3</ecNumber>
    </recommendedName>
</protein>
<dbReference type="SUPFAM" id="SSF55874">
    <property type="entry name" value="ATPase domain of HSP90 chaperone/DNA topoisomerase II/histidine kinase"/>
    <property type="match status" value="1"/>
</dbReference>
<feature type="domain" description="HAMP" evidence="15">
    <location>
        <begin position="131"/>
        <end position="183"/>
    </location>
</feature>
<dbReference type="CDD" id="cd00082">
    <property type="entry name" value="HisKA"/>
    <property type="match status" value="1"/>
</dbReference>
<evidence type="ECO:0000256" key="10">
    <source>
        <dbReference type="ARBA" id="ARBA00023012"/>
    </source>
</evidence>
<dbReference type="AlphaFoldDB" id="A0A0E4CX28"/>
<reference evidence="17" key="1">
    <citation type="submission" date="2015-03" db="EMBL/GenBank/DDBJ databases">
        <authorList>
            <person name="Wibberg D."/>
        </authorList>
    </citation>
    <scope>NUCLEOTIDE SEQUENCE [LARGE SCALE GENOMIC DNA]</scope>
</reference>
<dbReference type="GO" id="GO:0005524">
    <property type="term" value="F:ATP binding"/>
    <property type="evidence" value="ECO:0007669"/>
    <property type="project" value="UniProtKB-KW"/>
</dbReference>
<keyword evidence="4" id="KW-1003">Cell membrane</keyword>
<dbReference type="PROSITE" id="PS50109">
    <property type="entry name" value="HIS_KIN"/>
    <property type="match status" value="1"/>
</dbReference>
<dbReference type="FunFam" id="3.30.565.10:FF:000006">
    <property type="entry name" value="Sensor histidine kinase WalK"/>
    <property type="match status" value="1"/>
</dbReference>
<dbReference type="InterPro" id="IPR003661">
    <property type="entry name" value="HisK_dim/P_dom"/>
</dbReference>
<evidence type="ECO:0000313" key="16">
    <source>
        <dbReference type="EMBL" id="CQR55920.1"/>
    </source>
</evidence>
<keyword evidence="12" id="KW-0175">Coiled coil</keyword>
<evidence type="ECO:0000256" key="9">
    <source>
        <dbReference type="ARBA" id="ARBA00022840"/>
    </source>
</evidence>
<dbReference type="Pfam" id="PF00672">
    <property type="entry name" value="HAMP"/>
    <property type="match status" value="1"/>
</dbReference>
<dbReference type="SMART" id="SM00387">
    <property type="entry name" value="HATPase_c"/>
    <property type="match status" value="1"/>
</dbReference>
<evidence type="ECO:0000256" key="3">
    <source>
        <dbReference type="ARBA" id="ARBA00012438"/>
    </source>
</evidence>
<dbReference type="InterPro" id="IPR050351">
    <property type="entry name" value="BphY/WalK/GraS-like"/>
</dbReference>
<keyword evidence="5" id="KW-0597">Phosphoprotein</keyword>
<dbReference type="Pfam" id="PF00512">
    <property type="entry name" value="HisKA"/>
    <property type="match status" value="1"/>
</dbReference>
<evidence type="ECO:0000256" key="5">
    <source>
        <dbReference type="ARBA" id="ARBA00022553"/>
    </source>
</evidence>
<dbReference type="PRINTS" id="PR00344">
    <property type="entry name" value="BCTRLSENSOR"/>
</dbReference>
<dbReference type="InterPro" id="IPR004358">
    <property type="entry name" value="Sig_transdc_His_kin-like_C"/>
</dbReference>
<dbReference type="SMART" id="SM00388">
    <property type="entry name" value="HisKA"/>
    <property type="match status" value="1"/>
</dbReference>
<dbReference type="SUPFAM" id="SSF158472">
    <property type="entry name" value="HAMP domain-like"/>
    <property type="match status" value="1"/>
</dbReference>
<dbReference type="GO" id="GO:0016036">
    <property type="term" value="P:cellular response to phosphate starvation"/>
    <property type="evidence" value="ECO:0007669"/>
    <property type="project" value="TreeGrafter"/>
</dbReference>
<dbReference type="GO" id="GO:0004721">
    <property type="term" value="F:phosphoprotein phosphatase activity"/>
    <property type="evidence" value="ECO:0007669"/>
    <property type="project" value="TreeGrafter"/>
</dbReference>
<dbReference type="InterPro" id="IPR036890">
    <property type="entry name" value="HATPase_C_sf"/>
</dbReference>
<name>A0A0E4CX28_9BACL</name>
<evidence type="ECO:0000259" key="15">
    <source>
        <dbReference type="PROSITE" id="PS50885"/>
    </source>
</evidence>
<dbReference type="PROSITE" id="PS50885">
    <property type="entry name" value="HAMP"/>
    <property type="match status" value="1"/>
</dbReference>
<evidence type="ECO:0000256" key="6">
    <source>
        <dbReference type="ARBA" id="ARBA00022679"/>
    </source>
</evidence>